<keyword evidence="1" id="KW-0472">Membrane</keyword>
<keyword evidence="1" id="KW-0812">Transmembrane</keyword>
<keyword evidence="1" id="KW-1133">Transmembrane helix</keyword>
<reference evidence="3" key="1">
    <citation type="submission" date="2022-11" db="UniProtKB">
        <authorList>
            <consortium name="WormBaseParasite"/>
        </authorList>
    </citation>
    <scope>IDENTIFICATION</scope>
</reference>
<name>A0A915JAZ0_ROMCU</name>
<dbReference type="AlphaFoldDB" id="A0A915JAZ0"/>
<protein>
    <submittedName>
        <fullName evidence="3">Uncharacterized protein</fullName>
    </submittedName>
</protein>
<accession>A0A915JAZ0</accession>
<evidence type="ECO:0000313" key="3">
    <source>
        <dbReference type="WBParaSite" id="nRc.2.0.1.t23649-RA"/>
    </source>
</evidence>
<sequence length="177" mass="19651">MDTKMNSATSDQTLTDIPEETMTDNIAAMDIGPPEPAMNIAPQVPTVDPLLYLATLGILPSPWMIAIIAAARYIPPVRFLQQIISDSQWNALAAALMAYNFPPPPSMLFPERHWRDYLQALQDQIQQILLRPTTPAPAVLQPIHIAQMALLVMQTAPPLTTAQLLPKVPMDFQCHNY</sequence>
<dbReference type="Proteomes" id="UP000887565">
    <property type="component" value="Unplaced"/>
</dbReference>
<evidence type="ECO:0000256" key="1">
    <source>
        <dbReference type="SAM" id="Phobius"/>
    </source>
</evidence>
<feature type="transmembrane region" description="Helical" evidence="1">
    <location>
        <begin position="50"/>
        <end position="74"/>
    </location>
</feature>
<evidence type="ECO:0000313" key="2">
    <source>
        <dbReference type="Proteomes" id="UP000887565"/>
    </source>
</evidence>
<proteinExistence type="predicted"/>
<organism evidence="2 3">
    <name type="scientific">Romanomermis culicivorax</name>
    <name type="common">Nematode worm</name>
    <dbReference type="NCBI Taxonomy" id="13658"/>
    <lineage>
        <taxon>Eukaryota</taxon>
        <taxon>Metazoa</taxon>
        <taxon>Ecdysozoa</taxon>
        <taxon>Nematoda</taxon>
        <taxon>Enoplea</taxon>
        <taxon>Dorylaimia</taxon>
        <taxon>Mermithida</taxon>
        <taxon>Mermithoidea</taxon>
        <taxon>Mermithidae</taxon>
        <taxon>Romanomermis</taxon>
    </lineage>
</organism>
<dbReference type="WBParaSite" id="nRc.2.0.1.t23649-RA">
    <property type="protein sequence ID" value="nRc.2.0.1.t23649-RA"/>
    <property type="gene ID" value="nRc.2.0.1.g23649"/>
</dbReference>
<keyword evidence="2" id="KW-1185">Reference proteome</keyword>